<dbReference type="GO" id="GO:0006508">
    <property type="term" value="P:proteolysis"/>
    <property type="evidence" value="ECO:0007669"/>
    <property type="project" value="UniProtKB-KW"/>
</dbReference>
<evidence type="ECO:0000256" key="3">
    <source>
        <dbReference type="ARBA" id="ARBA00022670"/>
    </source>
</evidence>
<keyword evidence="9 11" id="KW-0472">Membrane</keyword>
<dbReference type="GO" id="GO:0005524">
    <property type="term" value="F:ATP binding"/>
    <property type="evidence" value="ECO:0007669"/>
    <property type="project" value="UniProtKB-KW"/>
</dbReference>
<comment type="caution">
    <text evidence="13">The sequence shown here is derived from an EMBL/GenBank/DDBJ whole genome shotgun (WGS) entry which is preliminary data.</text>
</comment>
<dbReference type="InterPro" id="IPR003593">
    <property type="entry name" value="AAA+_ATPase"/>
</dbReference>
<keyword evidence="8 11" id="KW-1133">Transmembrane helix</keyword>
<feature type="compositionally biased region" description="Basic and acidic residues" evidence="10">
    <location>
        <begin position="187"/>
        <end position="201"/>
    </location>
</feature>
<evidence type="ECO:0000313" key="13">
    <source>
        <dbReference type="EMBL" id="KAL3680757.1"/>
    </source>
</evidence>
<dbReference type="SUPFAM" id="SSF140990">
    <property type="entry name" value="FtsH protease domain-like"/>
    <property type="match status" value="1"/>
</dbReference>
<evidence type="ECO:0000259" key="12">
    <source>
        <dbReference type="SMART" id="SM00382"/>
    </source>
</evidence>
<keyword evidence="3" id="KW-0645">Protease</keyword>
<keyword evidence="5" id="KW-0547">Nucleotide-binding</keyword>
<dbReference type="InterPro" id="IPR041569">
    <property type="entry name" value="AAA_lid_3"/>
</dbReference>
<dbReference type="Gene3D" id="1.10.8.60">
    <property type="match status" value="1"/>
</dbReference>
<evidence type="ECO:0000256" key="11">
    <source>
        <dbReference type="SAM" id="Phobius"/>
    </source>
</evidence>
<feature type="region of interest" description="Disordered" evidence="10">
    <location>
        <begin position="1087"/>
        <end position="1139"/>
    </location>
</feature>
<feature type="transmembrane region" description="Helical" evidence="11">
    <location>
        <begin position="397"/>
        <end position="418"/>
    </location>
</feature>
<comment type="similarity">
    <text evidence="2">In the N-terminal section; belongs to the AAA ATPase family.</text>
</comment>
<reference evidence="13 14" key="1">
    <citation type="submission" date="2024-09" db="EMBL/GenBank/DDBJ databases">
        <title>Chromosome-scale assembly of Riccia sorocarpa.</title>
        <authorList>
            <person name="Paukszto L."/>
        </authorList>
    </citation>
    <scope>NUCLEOTIDE SEQUENCE [LARGE SCALE GENOMIC DNA]</scope>
    <source>
        <strain evidence="13">LP-2024</strain>
        <tissue evidence="13">Aerial parts of the thallus</tissue>
    </source>
</reference>
<dbReference type="Pfam" id="PF01434">
    <property type="entry name" value="Peptidase_M41"/>
    <property type="match status" value="1"/>
</dbReference>
<dbReference type="Proteomes" id="UP001633002">
    <property type="component" value="Unassembled WGS sequence"/>
</dbReference>
<keyword evidence="7" id="KW-0067">ATP-binding</keyword>
<evidence type="ECO:0000256" key="4">
    <source>
        <dbReference type="ARBA" id="ARBA00022692"/>
    </source>
</evidence>
<keyword evidence="4 11" id="KW-0812">Transmembrane</keyword>
<dbReference type="SUPFAM" id="SSF52540">
    <property type="entry name" value="P-loop containing nucleoside triphosphate hydrolases"/>
    <property type="match status" value="1"/>
</dbReference>
<comment type="similarity">
    <text evidence="1">In the C-terminal section; belongs to the peptidase M41 family.</text>
</comment>
<dbReference type="FunFam" id="1.10.8.60:FF:000083">
    <property type="entry name" value="ATP-dependent zinc metalloprotease FtsH"/>
    <property type="match status" value="1"/>
</dbReference>
<dbReference type="InterPro" id="IPR027417">
    <property type="entry name" value="P-loop_NTPase"/>
</dbReference>
<proteinExistence type="inferred from homology"/>
<dbReference type="FunFam" id="3.40.50.300:FF:000352">
    <property type="entry name" value="ATP-dependent zinc metalloprotease FTSH 7, chloroplastic"/>
    <property type="match status" value="1"/>
</dbReference>
<feature type="transmembrane region" description="Helical" evidence="11">
    <location>
        <begin position="372"/>
        <end position="390"/>
    </location>
</feature>
<evidence type="ECO:0000256" key="8">
    <source>
        <dbReference type="ARBA" id="ARBA00022989"/>
    </source>
</evidence>
<feature type="compositionally biased region" description="Basic and acidic residues" evidence="10">
    <location>
        <begin position="1020"/>
        <end position="1039"/>
    </location>
</feature>
<dbReference type="InterPro" id="IPR000642">
    <property type="entry name" value="Peptidase_M41"/>
</dbReference>
<dbReference type="Gene3D" id="3.40.50.300">
    <property type="entry name" value="P-loop containing nucleotide triphosphate hydrolases"/>
    <property type="match status" value="1"/>
</dbReference>
<keyword evidence="14" id="KW-1185">Reference proteome</keyword>
<evidence type="ECO:0000256" key="9">
    <source>
        <dbReference type="ARBA" id="ARBA00023136"/>
    </source>
</evidence>
<dbReference type="InterPro" id="IPR037219">
    <property type="entry name" value="Peptidase_M41-like"/>
</dbReference>
<evidence type="ECO:0000256" key="10">
    <source>
        <dbReference type="SAM" id="MobiDB-lite"/>
    </source>
</evidence>
<evidence type="ECO:0000256" key="5">
    <source>
        <dbReference type="ARBA" id="ARBA00022741"/>
    </source>
</evidence>
<dbReference type="Gene3D" id="1.20.58.760">
    <property type="entry name" value="Peptidase M41"/>
    <property type="match status" value="1"/>
</dbReference>
<organism evidence="13 14">
    <name type="scientific">Riccia sorocarpa</name>
    <dbReference type="NCBI Taxonomy" id="122646"/>
    <lineage>
        <taxon>Eukaryota</taxon>
        <taxon>Viridiplantae</taxon>
        <taxon>Streptophyta</taxon>
        <taxon>Embryophyta</taxon>
        <taxon>Marchantiophyta</taxon>
        <taxon>Marchantiopsida</taxon>
        <taxon>Marchantiidae</taxon>
        <taxon>Marchantiales</taxon>
        <taxon>Ricciaceae</taxon>
        <taxon>Riccia</taxon>
    </lineage>
</organism>
<feature type="transmembrane region" description="Helical" evidence="11">
    <location>
        <begin position="424"/>
        <end position="443"/>
    </location>
</feature>
<dbReference type="Pfam" id="PF17862">
    <property type="entry name" value="AAA_lid_3"/>
    <property type="match status" value="1"/>
</dbReference>
<dbReference type="InterPro" id="IPR003959">
    <property type="entry name" value="ATPase_AAA_core"/>
</dbReference>
<keyword evidence="6" id="KW-0378">Hydrolase</keyword>
<evidence type="ECO:0000256" key="6">
    <source>
        <dbReference type="ARBA" id="ARBA00022801"/>
    </source>
</evidence>
<gene>
    <name evidence="13" type="ORF">R1sor_023713</name>
</gene>
<dbReference type="GO" id="GO:0005737">
    <property type="term" value="C:cytoplasm"/>
    <property type="evidence" value="ECO:0007669"/>
    <property type="project" value="UniProtKB-ARBA"/>
</dbReference>
<sequence>MELQCRSLSLWELPKARGLDYDLSRQAANGSPKLLELKRRSQAFSGISSSSGFRIIFAGEKNFRPVHSLCLGRRTKWPLNSNTFRVGSSVHGIERRRGLRPIFAANSSSSGLSFEENSGEGQDETLEGDLITRILTEKPSQVEQKYKVGDEFYTLKQKMHLQTPLWKKALSAIGSTDFSRYFGTTREEEQIHEEGAERSTPDQEAGTTSASEESVDSKPLESLAKETASTVYLSDLLRQYKGDLFVPEEAFADRKSELQAFNKELESLPEMTFDDFWKTMKANQVELLTSRGISTPRGGYVYWDFVVQLKDIPGDKTLHHTRWAMHLTEEEAEVVLQDYKGPQREIETTFTPYVAHLPNAPHPAASSISARLVMEVGVLVSIISATAAVVGSFMARMGLSAMGALRYTVVNIIWPLMLPLLRPVYNLAVTILGGIWNVFVAVVTGQRGPGWLVAEAYRMWKSGVLLSSARTLGAIVFVVVAMAALAKFTLTRRPKDFTKWDLWQAIEFGHSKPQARVEGTTGVIFADVAGIDDVVKELQELVSYLKDPERFNRMGTKPPHGVLLEGPPGCGKTLLAKAIAGEAGVPFYQMAGSEFVEVLVGVGAARIRDLFKRAKVNRPSVVFIDEIDALGAIRHGAAGEEGMESYNAGAQERETTLNQLLIELDGFDTGKGVVFLGATNRMDMLDPALLRPGRFDRKIAIRPPKAKGRYEILKVHAGSVKLDPSVDLWVYAKNLPGWSGAELAQLLQEAALVAVRHGGTIITRHDMDQALDRLTMGPERLGLQRKQPVHRRMATHEVGLAITSHLLRRLENAQVEFCDRVSIVPRGETLARTIFDRLDDEAYLFERRPTLIHRMQVMLGGRAAEEVMYGRDTSSYSTAYLPDASWLARKMVSTWNLEGGIAITGDVNPWEREPSFTGPLLGFEGDLYDNYEFHEKILNYDLVDDVANRTKNLLDKTYSRTLELLKQHQAALTKAVYVVMEKEELFGEELEAILDHYPAGMPTKQVEDEDEPGSLPNELGGREGTPDTSRRELPEAENKKFDSWLLENRRIDSDEVGDRSVENENGDERLVEVKGNVPNGTVEALKKMDGGIDRSGSALEGGDVAATNRSGSGSGFGELSSPDASTPASVRTGKNDIHD</sequence>
<accession>A0ABD3GQK8</accession>
<dbReference type="EMBL" id="JBJQOH010000007">
    <property type="protein sequence ID" value="KAL3680757.1"/>
    <property type="molecule type" value="Genomic_DNA"/>
</dbReference>
<dbReference type="PANTHER" id="PTHR23076">
    <property type="entry name" value="METALLOPROTEASE M41 FTSH"/>
    <property type="match status" value="1"/>
</dbReference>
<dbReference type="GO" id="GO:0008233">
    <property type="term" value="F:peptidase activity"/>
    <property type="evidence" value="ECO:0007669"/>
    <property type="project" value="UniProtKB-KW"/>
</dbReference>
<feature type="domain" description="AAA+ ATPase" evidence="12">
    <location>
        <begin position="558"/>
        <end position="705"/>
    </location>
</feature>
<dbReference type="Pfam" id="PF00004">
    <property type="entry name" value="AAA"/>
    <property type="match status" value="1"/>
</dbReference>
<dbReference type="AlphaFoldDB" id="A0ABD3GQK8"/>
<evidence type="ECO:0000256" key="7">
    <source>
        <dbReference type="ARBA" id="ARBA00022840"/>
    </source>
</evidence>
<protein>
    <recommendedName>
        <fullName evidence="12">AAA+ ATPase domain-containing protein</fullName>
    </recommendedName>
</protein>
<dbReference type="PANTHER" id="PTHR23076:SF111">
    <property type="entry name" value="INACTIVE ATP-DEPENDENT ZINC METALLOPROTEASE FTSHI 1, CHLOROPLASTIC-RELATED"/>
    <property type="match status" value="1"/>
</dbReference>
<dbReference type="CDD" id="cd19501">
    <property type="entry name" value="RecA-like_FtsH"/>
    <property type="match status" value="1"/>
</dbReference>
<evidence type="ECO:0000256" key="1">
    <source>
        <dbReference type="ARBA" id="ARBA00010044"/>
    </source>
</evidence>
<feature type="transmembrane region" description="Helical" evidence="11">
    <location>
        <begin position="464"/>
        <end position="486"/>
    </location>
</feature>
<evidence type="ECO:0000313" key="14">
    <source>
        <dbReference type="Proteomes" id="UP001633002"/>
    </source>
</evidence>
<feature type="region of interest" description="Disordered" evidence="10">
    <location>
        <begin position="187"/>
        <end position="221"/>
    </location>
</feature>
<dbReference type="SMART" id="SM00382">
    <property type="entry name" value="AAA"/>
    <property type="match status" value="1"/>
</dbReference>
<evidence type="ECO:0000256" key="2">
    <source>
        <dbReference type="ARBA" id="ARBA00010550"/>
    </source>
</evidence>
<name>A0ABD3GQK8_9MARC</name>
<feature type="region of interest" description="Disordered" evidence="10">
    <location>
        <begin position="1002"/>
        <end position="1039"/>
    </location>
</feature>